<dbReference type="EMBL" id="GEDG01042575">
    <property type="protein sequence ID" value="JAP06179.1"/>
    <property type="molecule type" value="Transcribed_RNA"/>
</dbReference>
<proteinExistence type="predicted"/>
<evidence type="ECO:0000313" key="1">
    <source>
        <dbReference type="EMBL" id="JAP06179.1"/>
    </source>
</evidence>
<accession>A0A0V0GDQ0</accession>
<protein>
    <submittedName>
        <fullName evidence="1">Putative ovule protein</fullName>
    </submittedName>
</protein>
<dbReference type="AlphaFoldDB" id="A0A0V0GDQ0"/>
<reference evidence="1" key="1">
    <citation type="submission" date="2015-12" db="EMBL/GenBank/DDBJ databases">
        <title>Gene expression during late stages of embryo sac development: a critical building block for successful pollen-pistil interactions.</title>
        <authorList>
            <person name="Liu Y."/>
            <person name="Joly V."/>
            <person name="Sabar M."/>
            <person name="Matton D.P."/>
        </authorList>
    </citation>
    <scope>NUCLEOTIDE SEQUENCE</scope>
</reference>
<organism evidence="1">
    <name type="scientific">Solanum chacoense</name>
    <name type="common">Chaco potato</name>
    <dbReference type="NCBI Taxonomy" id="4108"/>
    <lineage>
        <taxon>Eukaryota</taxon>
        <taxon>Viridiplantae</taxon>
        <taxon>Streptophyta</taxon>
        <taxon>Embryophyta</taxon>
        <taxon>Tracheophyta</taxon>
        <taxon>Spermatophyta</taxon>
        <taxon>Magnoliopsida</taxon>
        <taxon>eudicotyledons</taxon>
        <taxon>Gunneridae</taxon>
        <taxon>Pentapetalae</taxon>
        <taxon>asterids</taxon>
        <taxon>lamiids</taxon>
        <taxon>Solanales</taxon>
        <taxon>Solanaceae</taxon>
        <taxon>Solanoideae</taxon>
        <taxon>Solaneae</taxon>
        <taxon>Solanum</taxon>
    </lineage>
</organism>
<feature type="non-terminal residue" evidence="1">
    <location>
        <position position="1"/>
    </location>
</feature>
<name>A0A0V0GDQ0_SOLCH</name>
<sequence length="61" mass="7282">KQKRRISRSYQYRFPSLKNNIENNQFTFSKTLARFLFHSNILAELVVEISKFTIITSTELN</sequence>